<dbReference type="EMBL" id="NKLP01000248">
    <property type="protein sequence ID" value="TDN29012.1"/>
    <property type="molecule type" value="Genomic_DNA"/>
</dbReference>
<name>A0A4R6CR50_9LACO</name>
<evidence type="ECO:0000259" key="3">
    <source>
        <dbReference type="Pfam" id="PF02563"/>
    </source>
</evidence>
<evidence type="ECO:0000256" key="1">
    <source>
        <dbReference type="ARBA" id="ARBA00022729"/>
    </source>
</evidence>
<feature type="chain" id="PRO_5039621437" evidence="2">
    <location>
        <begin position="21"/>
        <end position="129"/>
    </location>
</feature>
<feature type="signal peptide" evidence="2">
    <location>
        <begin position="1"/>
        <end position="20"/>
    </location>
</feature>
<dbReference type="InterPro" id="IPR003715">
    <property type="entry name" value="Poly_export_N"/>
</dbReference>
<proteinExistence type="predicted"/>
<dbReference type="Pfam" id="PF02563">
    <property type="entry name" value="Poly_export"/>
    <property type="match status" value="1"/>
</dbReference>
<dbReference type="Gene3D" id="3.30.1950.10">
    <property type="entry name" value="wza like domain"/>
    <property type="match status" value="1"/>
</dbReference>
<sequence>PITPILFLFGARRMASLALASALALQGCSSELPKAAVGVEAYKLMPAAQDPNKRLDYLIGPLDVLSITVFQEKDLSFEEIPVDASGNIIFPLIGQIQVSGKSSAEVSRLIAARLGERFLVNPQVTVLIK</sequence>
<keyword evidence="1 2" id="KW-0732">Signal</keyword>
<protein>
    <submittedName>
        <fullName evidence="4">Polysaccharide transporter</fullName>
    </submittedName>
</protein>
<feature type="domain" description="Polysaccharide export protein N-terminal" evidence="3">
    <location>
        <begin position="55"/>
        <end position="128"/>
    </location>
</feature>
<reference evidence="4 5" key="1">
    <citation type="submission" date="2017-06" db="EMBL/GenBank/DDBJ databases">
        <authorList>
            <person name="Swanenburg J."/>
            <person name="Kort R."/>
        </authorList>
    </citation>
    <scope>NUCLEOTIDE SEQUENCE [LARGE SCALE GENOMIC DNA]</scope>
    <source>
        <strain evidence="4 5">RL05</strain>
    </source>
</reference>
<feature type="non-terminal residue" evidence="4">
    <location>
        <position position="129"/>
    </location>
</feature>
<accession>A0A4R6CR50</accession>
<dbReference type="GO" id="GO:0015159">
    <property type="term" value="F:polysaccharide transmembrane transporter activity"/>
    <property type="evidence" value="ECO:0007669"/>
    <property type="project" value="InterPro"/>
</dbReference>
<dbReference type="Proteomes" id="UP000295195">
    <property type="component" value="Unassembled WGS sequence"/>
</dbReference>
<gene>
    <name evidence="4" type="ORF">CEE75_11870</name>
</gene>
<dbReference type="PANTHER" id="PTHR33619:SF3">
    <property type="entry name" value="POLYSACCHARIDE EXPORT PROTEIN GFCE-RELATED"/>
    <property type="match status" value="1"/>
</dbReference>
<dbReference type="AlphaFoldDB" id="A0A4R6CR50"/>
<evidence type="ECO:0000256" key="2">
    <source>
        <dbReference type="SAM" id="SignalP"/>
    </source>
</evidence>
<evidence type="ECO:0000313" key="4">
    <source>
        <dbReference type="EMBL" id="TDN29012.1"/>
    </source>
</evidence>
<evidence type="ECO:0000313" key="5">
    <source>
        <dbReference type="Proteomes" id="UP000295195"/>
    </source>
</evidence>
<comment type="caution">
    <text evidence="4">The sequence shown here is derived from an EMBL/GenBank/DDBJ whole genome shotgun (WGS) entry which is preliminary data.</text>
</comment>
<feature type="non-terminal residue" evidence="4">
    <location>
        <position position="1"/>
    </location>
</feature>
<dbReference type="InterPro" id="IPR049712">
    <property type="entry name" value="Poly_export"/>
</dbReference>
<organism evidence="4 5">
    <name type="scientific">Lactobacillus crispatus</name>
    <dbReference type="NCBI Taxonomy" id="47770"/>
    <lineage>
        <taxon>Bacteria</taxon>
        <taxon>Bacillati</taxon>
        <taxon>Bacillota</taxon>
        <taxon>Bacilli</taxon>
        <taxon>Lactobacillales</taxon>
        <taxon>Lactobacillaceae</taxon>
        <taxon>Lactobacillus</taxon>
    </lineage>
</organism>
<dbReference type="PANTHER" id="PTHR33619">
    <property type="entry name" value="POLYSACCHARIDE EXPORT PROTEIN GFCE-RELATED"/>
    <property type="match status" value="1"/>
</dbReference>